<comment type="caution">
    <text evidence="7">The sequence shown here is derived from an EMBL/GenBank/DDBJ whole genome shotgun (WGS) entry which is preliminary data.</text>
</comment>
<evidence type="ECO:0000256" key="6">
    <source>
        <dbReference type="SAM" id="Phobius"/>
    </source>
</evidence>
<sequence>MLAVCLGLGVLSAIVTGPGSTADEPFDGIRRSVIDPRIVTFLLLGVALWVVVRVTPLVWPILVRGFEPARAQVTELSRQRYSPIGLNLALLAFAILIPLALGAPARQSLVNDIAIYALLALGLNVVIGYAGMLDLGYIAFFAIGAYATAYFTSEKAINVHSPVILNPFFVFPIAFVLAAIAGVILGGPTLRLRGDYLAIVTLGFGEIIQLIANNSEFTNGPRGAFGVPHLSIHVFGFHYEWGQDPLPYYYLLLGLIVITMIAFGQLERSRIGRAWAAIREDEIAAEATGVPTLRLKLLAFAIGASVSGFAGVMYASKQFFNPQTFSLQASFLVVTLVIFGGMGSRLGVVVGTVILQGLAFVLRDLVPATDRLIYFGAVVIIMMIFRPQGVIPSRRRKREIKLSEAGIGGADSLGAAPTAAGSQT</sequence>
<evidence type="ECO:0000256" key="1">
    <source>
        <dbReference type="ARBA" id="ARBA00004651"/>
    </source>
</evidence>
<name>A0A937RK56_9ACTN</name>
<feature type="transmembrane region" description="Helical" evidence="6">
    <location>
        <begin position="164"/>
        <end position="184"/>
    </location>
</feature>
<dbReference type="GO" id="GO:0015658">
    <property type="term" value="F:branched-chain amino acid transmembrane transporter activity"/>
    <property type="evidence" value="ECO:0007669"/>
    <property type="project" value="InterPro"/>
</dbReference>
<keyword evidence="3 6" id="KW-0812">Transmembrane</keyword>
<comment type="subcellular location">
    <subcellularLocation>
        <location evidence="1">Cell membrane</location>
        <topology evidence="1">Multi-pass membrane protein</topology>
    </subcellularLocation>
</comment>
<dbReference type="EMBL" id="JAEACQ010000398">
    <property type="protein sequence ID" value="MBL7633783.1"/>
    <property type="molecule type" value="Genomic_DNA"/>
</dbReference>
<keyword evidence="4 6" id="KW-1133">Transmembrane helix</keyword>
<reference evidence="7" key="1">
    <citation type="submission" date="2020-12" db="EMBL/GenBank/DDBJ databases">
        <title>Genomic characterization of non-nitrogen-fixing Frankia strains.</title>
        <authorList>
            <person name="Carlos-Shanley C."/>
            <person name="Guerra T."/>
            <person name="Hahn D."/>
        </authorList>
    </citation>
    <scope>NUCLEOTIDE SEQUENCE</scope>
    <source>
        <strain evidence="7">CN6</strain>
    </source>
</reference>
<feature type="transmembrane region" description="Helical" evidence="6">
    <location>
        <begin position="84"/>
        <end position="101"/>
    </location>
</feature>
<organism evidence="7 8">
    <name type="scientific">Frankia nepalensis</name>
    <dbReference type="NCBI Taxonomy" id="1836974"/>
    <lineage>
        <taxon>Bacteria</taxon>
        <taxon>Bacillati</taxon>
        <taxon>Actinomycetota</taxon>
        <taxon>Actinomycetes</taxon>
        <taxon>Frankiales</taxon>
        <taxon>Frankiaceae</taxon>
        <taxon>Frankia</taxon>
    </lineage>
</organism>
<proteinExistence type="predicted"/>
<dbReference type="Pfam" id="PF02653">
    <property type="entry name" value="BPD_transp_2"/>
    <property type="match status" value="1"/>
</dbReference>
<evidence type="ECO:0000256" key="5">
    <source>
        <dbReference type="ARBA" id="ARBA00023136"/>
    </source>
</evidence>
<feature type="transmembrane region" description="Helical" evidence="6">
    <location>
        <begin position="372"/>
        <end position="391"/>
    </location>
</feature>
<dbReference type="PANTHER" id="PTHR30482:SF10">
    <property type="entry name" value="HIGH-AFFINITY BRANCHED-CHAIN AMINO ACID TRANSPORT PROTEIN BRAE"/>
    <property type="match status" value="1"/>
</dbReference>
<dbReference type="InterPro" id="IPR001851">
    <property type="entry name" value="ABC_transp_permease"/>
</dbReference>
<gene>
    <name evidence="7" type="ORF">I7412_42885</name>
</gene>
<feature type="transmembrane region" description="Helical" evidence="6">
    <location>
        <begin position="297"/>
        <end position="316"/>
    </location>
</feature>
<evidence type="ECO:0000256" key="4">
    <source>
        <dbReference type="ARBA" id="ARBA00022989"/>
    </source>
</evidence>
<dbReference type="AlphaFoldDB" id="A0A937RK56"/>
<feature type="transmembrane region" description="Helical" evidence="6">
    <location>
        <begin position="38"/>
        <end position="63"/>
    </location>
</feature>
<feature type="transmembrane region" description="Helical" evidence="6">
    <location>
        <begin position="113"/>
        <end position="130"/>
    </location>
</feature>
<feature type="transmembrane region" description="Helical" evidence="6">
    <location>
        <begin position="248"/>
        <end position="266"/>
    </location>
</feature>
<dbReference type="PANTHER" id="PTHR30482">
    <property type="entry name" value="HIGH-AFFINITY BRANCHED-CHAIN AMINO ACID TRANSPORT SYSTEM PERMEASE"/>
    <property type="match status" value="1"/>
</dbReference>
<keyword evidence="2" id="KW-1003">Cell membrane</keyword>
<evidence type="ECO:0000256" key="3">
    <source>
        <dbReference type="ARBA" id="ARBA00022692"/>
    </source>
</evidence>
<evidence type="ECO:0000313" key="7">
    <source>
        <dbReference type="EMBL" id="MBL7633783.1"/>
    </source>
</evidence>
<feature type="transmembrane region" description="Helical" evidence="6">
    <location>
        <begin position="135"/>
        <end position="152"/>
    </location>
</feature>
<dbReference type="CDD" id="cd06581">
    <property type="entry name" value="TM_PBP1_LivM_like"/>
    <property type="match status" value="1"/>
</dbReference>
<accession>A0A937RK56</accession>
<protein>
    <submittedName>
        <fullName evidence="7">Branched-chain amino acid ABC transporter permease</fullName>
    </submittedName>
</protein>
<evidence type="ECO:0000256" key="2">
    <source>
        <dbReference type="ARBA" id="ARBA00022475"/>
    </source>
</evidence>
<keyword evidence="8" id="KW-1185">Reference proteome</keyword>
<dbReference type="GO" id="GO:0005886">
    <property type="term" value="C:plasma membrane"/>
    <property type="evidence" value="ECO:0007669"/>
    <property type="project" value="UniProtKB-SubCell"/>
</dbReference>
<dbReference type="InterPro" id="IPR043428">
    <property type="entry name" value="LivM-like"/>
</dbReference>
<evidence type="ECO:0000313" key="8">
    <source>
        <dbReference type="Proteomes" id="UP000604475"/>
    </source>
</evidence>
<feature type="transmembrane region" description="Helical" evidence="6">
    <location>
        <begin position="196"/>
        <end position="212"/>
    </location>
</feature>
<keyword evidence="5 6" id="KW-0472">Membrane</keyword>
<dbReference type="Proteomes" id="UP000604475">
    <property type="component" value="Unassembled WGS sequence"/>
</dbReference>